<dbReference type="Gene3D" id="3.30.300.20">
    <property type="match status" value="1"/>
</dbReference>
<dbReference type="NCBIfam" id="TIGR03594">
    <property type="entry name" value="GTPase_EngA"/>
    <property type="match status" value="1"/>
</dbReference>
<proteinExistence type="inferred from homology"/>
<dbReference type="CDD" id="cd01895">
    <property type="entry name" value="EngA2"/>
    <property type="match status" value="1"/>
</dbReference>
<feature type="binding site" evidence="8">
    <location>
        <begin position="227"/>
        <end position="231"/>
    </location>
    <ligand>
        <name>GTP</name>
        <dbReference type="ChEBI" id="CHEBI:37565"/>
        <label>2</label>
    </ligand>
</feature>
<keyword evidence="5 8" id="KW-0547">Nucleotide-binding</keyword>
<dbReference type="RefSeq" id="WP_045804702.1">
    <property type="nucleotide sequence ID" value="NZ_LANU01000002.1"/>
</dbReference>
<reference evidence="12 13" key="1">
    <citation type="submission" date="2015-02" db="EMBL/GenBank/DDBJ databases">
        <title>Genome Sequencing of Rickettsiales.</title>
        <authorList>
            <person name="Daugherty S.C."/>
            <person name="Su Q."/>
            <person name="Abolude K."/>
            <person name="Beier-Sexton M."/>
            <person name="Carlyon J.A."/>
            <person name="Carter R."/>
            <person name="Day N.P."/>
            <person name="Dumler S.J."/>
            <person name="Dyachenko V."/>
            <person name="Godinez A."/>
            <person name="Kurtti T.J."/>
            <person name="Lichay M."/>
            <person name="Mullins K.E."/>
            <person name="Ott S."/>
            <person name="Pappas-Brown V."/>
            <person name="Paris D.H."/>
            <person name="Patel P."/>
            <person name="Richards A.L."/>
            <person name="Sadzewicz L."/>
            <person name="Sears K."/>
            <person name="Seidman D."/>
            <person name="Sengamalay N."/>
            <person name="Stenos J."/>
            <person name="Tallon L.J."/>
            <person name="Vincent G."/>
            <person name="Fraser C.M."/>
            <person name="Munderloh U."/>
            <person name="Dunning-Hotopp J.C."/>
        </authorList>
    </citation>
    <scope>NUCLEOTIDE SEQUENCE [LARGE SCALE GENOMIC DNA]</scope>
    <source>
        <strain evidence="12 13">EmCRT</strain>
    </source>
</reference>
<dbReference type="NCBIfam" id="TIGR00231">
    <property type="entry name" value="small_GTP"/>
    <property type="match status" value="2"/>
</dbReference>
<evidence type="ECO:0000256" key="2">
    <source>
        <dbReference type="ARBA" id="ARBA00020953"/>
    </source>
</evidence>
<dbReference type="PANTHER" id="PTHR43834:SF6">
    <property type="entry name" value="GTPASE DER"/>
    <property type="match status" value="1"/>
</dbReference>
<dbReference type="PANTHER" id="PTHR43834">
    <property type="entry name" value="GTPASE DER"/>
    <property type="match status" value="1"/>
</dbReference>
<dbReference type="InterPro" id="IPR016484">
    <property type="entry name" value="GTPase_Der"/>
</dbReference>
<evidence type="ECO:0000256" key="5">
    <source>
        <dbReference type="ARBA" id="ARBA00022741"/>
    </source>
</evidence>
<evidence type="ECO:0000256" key="6">
    <source>
        <dbReference type="ARBA" id="ARBA00023134"/>
    </source>
</evidence>
<feature type="domain" description="EngA-type G" evidence="11">
    <location>
        <begin position="174"/>
        <end position="347"/>
    </location>
</feature>
<feature type="binding site" evidence="8">
    <location>
        <begin position="8"/>
        <end position="15"/>
    </location>
    <ligand>
        <name>GTP</name>
        <dbReference type="ChEBI" id="CHEBI:37565"/>
        <label>1</label>
    </ligand>
</feature>
<dbReference type="InterPro" id="IPR032859">
    <property type="entry name" value="KH_dom-like"/>
</dbReference>
<evidence type="ECO:0000256" key="3">
    <source>
        <dbReference type="ARBA" id="ARBA00022517"/>
    </source>
</evidence>
<dbReference type="PIRSF" id="PIRSF006485">
    <property type="entry name" value="GTP-binding_EngA"/>
    <property type="match status" value="1"/>
</dbReference>
<evidence type="ECO:0000313" key="13">
    <source>
        <dbReference type="Proteomes" id="UP000033546"/>
    </source>
</evidence>
<dbReference type="InterPro" id="IPR015946">
    <property type="entry name" value="KH_dom-like_a/b"/>
</dbReference>
<feature type="binding site" evidence="8">
    <location>
        <begin position="55"/>
        <end position="59"/>
    </location>
    <ligand>
        <name>GTP</name>
        <dbReference type="ChEBI" id="CHEBI:37565"/>
        <label>1</label>
    </ligand>
</feature>
<keyword evidence="3 8" id="KW-0690">Ribosome biogenesis</keyword>
<name>A0A0F3NCC8_9RICK</name>
<comment type="subunit">
    <text evidence="8">Associates with the 50S ribosomal subunit.</text>
</comment>
<dbReference type="Pfam" id="PF01926">
    <property type="entry name" value="MMR_HSR1"/>
    <property type="match status" value="2"/>
</dbReference>
<comment type="caution">
    <text evidence="12">The sequence shown here is derived from an EMBL/GenBank/DDBJ whole genome shotgun (WGS) entry which is preliminary data.</text>
</comment>
<dbReference type="PATRIC" id="fig|1359167.3.peg.309"/>
<dbReference type="GO" id="GO:0042254">
    <property type="term" value="P:ribosome biogenesis"/>
    <property type="evidence" value="ECO:0007669"/>
    <property type="project" value="UniProtKB-KW"/>
</dbReference>
<organism evidence="12 13">
    <name type="scientific">Ehrlichia cf. muris str. EmCRT</name>
    <dbReference type="NCBI Taxonomy" id="1359167"/>
    <lineage>
        <taxon>Bacteria</taxon>
        <taxon>Pseudomonadati</taxon>
        <taxon>Pseudomonadota</taxon>
        <taxon>Alphaproteobacteria</taxon>
        <taxon>Rickettsiales</taxon>
        <taxon>Anaplasmataceae</taxon>
        <taxon>Ehrlichia</taxon>
    </lineage>
</organism>
<dbReference type="GO" id="GO:0005525">
    <property type="term" value="F:GTP binding"/>
    <property type="evidence" value="ECO:0007669"/>
    <property type="project" value="UniProtKB-UniRule"/>
</dbReference>
<feature type="binding site" evidence="8">
    <location>
        <begin position="117"/>
        <end position="120"/>
    </location>
    <ligand>
        <name>GTP</name>
        <dbReference type="ChEBI" id="CHEBI:37565"/>
        <label>1</label>
    </ligand>
</feature>
<evidence type="ECO:0000256" key="9">
    <source>
        <dbReference type="PROSITE-ProRule" id="PRU01049"/>
    </source>
</evidence>
<feature type="binding site" evidence="8">
    <location>
        <begin position="292"/>
        <end position="295"/>
    </location>
    <ligand>
        <name>GTP</name>
        <dbReference type="ChEBI" id="CHEBI:37565"/>
        <label>2</label>
    </ligand>
</feature>
<dbReference type="PROSITE" id="PS51712">
    <property type="entry name" value="G_ENGA"/>
    <property type="match status" value="1"/>
</dbReference>
<dbReference type="PRINTS" id="PR00326">
    <property type="entry name" value="GTP1OBG"/>
</dbReference>
<evidence type="ECO:0000256" key="10">
    <source>
        <dbReference type="RuleBase" id="RU004481"/>
    </source>
</evidence>
<dbReference type="InterPro" id="IPR005225">
    <property type="entry name" value="Small_GTP-bd"/>
</dbReference>
<keyword evidence="6 8" id="KW-0342">GTP-binding</keyword>
<evidence type="ECO:0000256" key="8">
    <source>
        <dbReference type="HAMAP-Rule" id="MF_00195"/>
    </source>
</evidence>
<dbReference type="InterPro" id="IPR027417">
    <property type="entry name" value="P-loop_NTPase"/>
</dbReference>
<dbReference type="Gene3D" id="3.40.50.300">
    <property type="entry name" value="P-loop containing nucleotide triphosphate hydrolases"/>
    <property type="match status" value="2"/>
</dbReference>
<accession>A0A0F3NCC8</accession>
<dbReference type="SUPFAM" id="SSF52540">
    <property type="entry name" value="P-loop containing nucleoside triphosphate hydrolases"/>
    <property type="match status" value="2"/>
</dbReference>
<sequence length="442" mass="50263">MLKIAIVGLPNVGKSTIFNRLTNQKSAIVSNIPNLTRDRREGNADLCGLKFKIIDTGGVDNTIKLSALVLDQVKFAIERSDIVFFIVDARIEQDDKNVEFAKYLKKNTKKPVILIANKCESQKRCYNVDYLEHFNFIGPVYISAEHNLGLIDLYETLLPFVEVHDLDTLNSRNIRLSIVGKPNAGKSTFVNRLLGESRMIVSHEPGTTRDSVDIEYVYKGQRFTLIDTAGIRKKAKVTENIEVTSVQKTIESINRSDIVILMIDSAYGIEQQDLSIAELAIQRGKAIIVALNKWDMVAEKNRSDLLKDICNYNKLNFEVTIIEVSALKNINCNKVIDKSIELYKYLTMRISTPMLNKWLKLAVEHHRPPLCNGKVVKLKYITQIKAMPPTFVIVVNGSHAIDLTYKQYLTSNLRKHFYINGIPIRLNLKKNKNPYDNNFSKT</sequence>
<keyword evidence="4 10" id="KW-0677">Repeat</keyword>
<dbReference type="InterPro" id="IPR006073">
    <property type="entry name" value="GTP-bd"/>
</dbReference>
<evidence type="ECO:0000259" key="11">
    <source>
        <dbReference type="PROSITE" id="PS51712"/>
    </source>
</evidence>
<evidence type="ECO:0000256" key="4">
    <source>
        <dbReference type="ARBA" id="ARBA00022737"/>
    </source>
</evidence>
<dbReference type="Proteomes" id="UP000033546">
    <property type="component" value="Unassembled WGS sequence"/>
</dbReference>
<feature type="binding site" evidence="8">
    <location>
        <begin position="180"/>
        <end position="187"/>
    </location>
    <ligand>
        <name>GTP</name>
        <dbReference type="ChEBI" id="CHEBI:37565"/>
        <label>2</label>
    </ligand>
</feature>
<gene>
    <name evidence="12" type="primary">engA</name>
    <name evidence="8" type="synonym">der</name>
    <name evidence="12" type="ORF">EMUCRT_0322</name>
</gene>
<protein>
    <recommendedName>
        <fullName evidence="2 8">GTPase Der</fullName>
    </recommendedName>
    <alternativeName>
        <fullName evidence="7 8">GTP-binding protein EngA</fullName>
    </alternativeName>
</protein>
<dbReference type="FunFam" id="3.30.300.20:FF:000004">
    <property type="entry name" value="GTPase Der"/>
    <property type="match status" value="1"/>
</dbReference>
<dbReference type="HAMAP" id="MF_00195">
    <property type="entry name" value="GTPase_Der"/>
    <property type="match status" value="1"/>
</dbReference>
<dbReference type="InterPro" id="IPR031166">
    <property type="entry name" value="G_ENGA"/>
</dbReference>
<comment type="similarity">
    <text evidence="1 8 9 10">Belongs to the TRAFAC class TrmE-Era-EngA-EngB-Septin-like GTPase superfamily. EngA (Der) GTPase family.</text>
</comment>
<evidence type="ECO:0000256" key="1">
    <source>
        <dbReference type="ARBA" id="ARBA00008279"/>
    </source>
</evidence>
<dbReference type="CDD" id="cd01894">
    <property type="entry name" value="EngA1"/>
    <property type="match status" value="1"/>
</dbReference>
<comment type="function">
    <text evidence="8 10">GTPase that plays an essential role in the late steps of ribosome biogenesis.</text>
</comment>
<evidence type="ECO:0000256" key="7">
    <source>
        <dbReference type="ARBA" id="ARBA00032345"/>
    </source>
</evidence>
<evidence type="ECO:0000313" key="12">
    <source>
        <dbReference type="EMBL" id="KJV65382.1"/>
    </source>
</evidence>
<dbReference type="EMBL" id="LANU01000002">
    <property type="protein sequence ID" value="KJV65382.1"/>
    <property type="molecule type" value="Genomic_DNA"/>
</dbReference>
<dbReference type="Pfam" id="PF14714">
    <property type="entry name" value="KH_dom-like"/>
    <property type="match status" value="1"/>
</dbReference>
<dbReference type="AlphaFoldDB" id="A0A0F3NCC8"/>